<name>A0A5N3ZYE4_PHOPY</name>
<feature type="domain" description="MADF" evidence="2">
    <location>
        <begin position="1"/>
        <end position="83"/>
    </location>
</feature>
<dbReference type="Proteomes" id="UP000327044">
    <property type="component" value="Unassembled WGS sequence"/>
</dbReference>
<dbReference type="InParanoid" id="A0A5N3ZYE4"/>
<dbReference type="PANTHER" id="PTHR21505">
    <property type="entry name" value="MADF DOMAIN-CONTAINING PROTEIN-RELATED"/>
    <property type="match status" value="1"/>
</dbReference>
<evidence type="ECO:0000256" key="1">
    <source>
        <dbReference type="SAM" id="Phobius"/>
    </source>
</evidence>
<organism evidence="3 4">
    <name type="scientific">Photinus pyralis</name>
    <name type="common">Common eastern firefly</name>
    <name type="synonym">Lampyris pyralis</name>
    <dbReference type="NCBI Taxonomy" id="7054"/>
    <lineage>
        <taxon>Eukaryota</taxon>
        <taxon>Metazoa</taxon>
        <taxon>Ecdysozoa</taxon>
        <taxon>Arthropoda</taxon>
        <taxon>Hexapoda</taxon>
        <taxon>Insecta</taxon>
        <taxon>Pterygota</taxon>
        <taxon>Neoptera</taxon>
        <taxon>Endopterygota</taxon>
        <taxon>Coleoptera</taxon>
        <taxon>Polyphaga</taxon>
        <taxon>Elateriformia</taxon>
        <taxon>Elateroidea</taxon>
        <taxon>Lampyridae</taxon>
        <taxon>Lampyrinae</taxon>
        <taxon>Photinus</taxon>
    </lineage>
</organism>
<keyword evidence="1" id="KW-1133">Transmembrane helix</keyword>
<evidence type="ECO:0000313" key="4">
    <source>
        <dbReference type="Proteomes" id="UP000327044"/>
    </source>
</evidence>
<dbReference type="SMART" id="SM00595">
    <property type="entry name" value="MADF"/>
    <property type="match status" value="1"/>
</dbReference>
<keyword evidence="1" id="KW-0472">Membrane</keyword>
<sequence>MIWNTRCTEYRNREKKQALLREFAIQFSCSAGEIQRKLHNLRNQVSQELKKMKKKKSGAGTDENYTTNWPYFTALKFLIPTLIPNQTESNRSETRSSIETQPVKEVSDTRSFLIFVFIMIINIYKLKYILLNMLILPIYFT</sequence>
<dbReference type="PROSITE" id="PS51029">
    <property type="entry name" value="MADF"/>
    <property type="match status" value="1"/>
</dbReference>
<dbReference type="EMBL" id="VVIM01001983">
    <property type="protein sequence ID" value="KAB0790068.1"/>
    <property type="molecule type" value="Genomic_DNA"/>
</dbReference>
<proteinExistence type="predicted"/>
<feature type="transmembrane region" description="Helical" evidence="1">
    <location>
        <begin position="112"/>
        <end position="140"/>
    </location>
</feature>
<reference evidence="3 4" key="1">
    <citation type="journal article" date="2018" name="Elife">
        <title>Firefly genomes illuminate parallel origins of bioluminescence in beetles.</title>
        <authorList>
            <person name="Fallon T.R."/>
            <person name="Lower S.E."/>
            <person name="Chang C.H."/>
            <person name="Bessho-Uehara M."/>
            <person name="Martin G.J."/>
            <person name="Bewick A.J."/>
            <person name="Behringer M."/>
            <person name="Debat H.J."/>
            <person name="Wong I."/>
            <person name="Day J.C."/>
            <person name="Suvorov A."/>
            <person name="Silva C.J."/>
            <person name="Stanger-Hall K.F."/>
            <person name="Hall D.W."/>
            <person name="Schmitz R.J."/>
            <person name="Nelson D.R."/>
            <person name="Lewis S.M."/>
            <person name="Shigenobu S."/>
            <person name="Bybee S.M."/>
            <person name="Larracuente A.M."/>
            <person name="Oba Y."/>
            <person name="Weng J.K."/>
        </authorList>
    </citation>
    <scope>NUCLEOTIDE SEQUENCE [LARGE SCALE GENOMIC DNA]</scope>
    <source>
        <strain evidence="3">1611_PpyrPB1</strain>
        <tissue evidence="3">Whole body</tissue>
    </source>
</reference>
<keyword evidence="4" id="KW-1185">Reference proteome</keyword>
<dbReference type="AlphaFoldDB" id="A0A5N3ZYE4"/>
<evidence type="ECO:0000313" key="3">
    <source>
        <dbReference type="EMBL" id="KAB0790068.1"/>
    </source>
</evidence>
<gene>
    <name evidence="3" type="ORF">PPYR_15614</name>
</gene>
<evidence type="ECO:0000259" key="2">
    <source>
        <dbReference type="PROSITE" id="PS51029"/>
    </source>
</evidence>
<protein>
    <recommendedName>
        <fullName evidence="2">MADF domain-containing protein</fullName>
    </recommendedName>
</protein>
<dbReference type="PANTHER" id="PTHR21505:SF12">
    <property type="entry name" value="MADF DOMAIN-CONTAINING PROTEIN-RELATED"/>
    <property type="match status" value="1"/>
</dbReference>
<accession>A0A5N3ZYE4</accession>
<keyword evidence="1" id="KW-0812">Transmembrane</keyword>
<comment type="caution">
    <text evidence="3">The sequence shown here is derived from an EMBL/GenBank/DDBJ whole genome shotgun (WGS) entry which is preliminary data.</text>
</comment>
<dbReference type="Pfam" id="PF10545">
    <property type="entry name" value="MADF_DNA_bdg"/>
    <property type="match status" value="1"/>
</dbReference>
<dbReference type="InterPro" id="IPR006578">
    <property type="entry name" value="MADF-dom"/>
</dbReference>